<proteinExistence type="predicted"/>
<reference evidence="1" key="1">
    <citation type="submission" date="2020-10" db="EMBL/GenBank/DDBJ databases">
        <authorList>
            <person name="Roach M.J.R."/>
        </authorList>
    </citation>
    <scope>NUCLEOTIDE SEQUENCE</scope>
    <source>
        <strain evidence="1">CBS 1945</strain>
    </source>
</reference>
<dbReference type="GeneID" id="62193830"/>
<dbReference type="AlphaFoldDB" id="A0A875S118"/>
<dbReference type="Pfam" id="PF01026">
    <property type="entry name" value="TatD_DNase"/>
    <property type="match status" value="1"/>
</dbReference>
<dbReference type="PANTHER" id="PTHR47345">
    <property type="entry name" value="CUT9-INTERACTING PROTEIN SCN1"/>
    <property type="match status" value="1"/>
</dbReference>
<gene>
    <name evidence="1" type="ORF">FOA43_000429</name>
</gene>
<sequence length="390" mass="45470">MNYTKNTGNLFDAHCHLSPVVTKQRFSTLKEELQKKLLQEPSDGFIFKYPCLNMMSTNFIDYKLVHELSKEFPGFVNPNYGVHPWFCHLYTFVDYSKDENAPLSSTQVKRLHYSSILLPHKDISDQLLEALPVPIYIFDYLKEVEALLQENPLAGIGEIGIDKSFRLPMCGYLGSEQCLEWIDDPFLRTKNPQEQELRHKWSPFRTDMDHQIRVVEAFLDLAKRFRRPVSLHCVGNHGKLFDLLKKVFIDDTSTNNGYRFSSIDLHSYSGSIEQTRMYTRMFPGIKFSISSVLNLKRYRNRLDESLKSGHLTPKNLLLETDLGLDALYWPQKEEDGEDRYELLVSRKTGSLDRHTELLSSTLEQIYDLDSRVSLQTLNDNYREYLNLVTN</sequence>
<dbReference type="Proteomes" id="UP000662931">
    <property type="component" value="Chromosome 1"/>
</dbReference>
<dbReference type="PANTHER" id="PTHR47345:SF1">
    <property type="entry name" value="CUT9-INTERACTING PROTEIN SCN1"/>
    <property type="match status" value="1"/>
</dbReference>
<dbReference type="RefSeq" id="XP_038776689.1">
    <property type="nucleotide sequence ID" value="XM_038920761.1"/>
</dbReference>
<dbReference type="OrthoDB" id="413993at2759"/>
<evidence type="ECO:0000313" key="1">
    <source>
        <dbReference type="EMBL" id="QPG73124.1"/>
    </source>
</evidence>
<dbReference type="InterPro" id="IPR053044">
    <property type="entry name" value="Metallo-hydrolase/TatD-type"/>
</dbReference>
<dbReference type="Gene3D" id="3.20.20.140">
    <property type="entry name" value="Metal-dependent hydrolases"/>
    <property type="match status" value="1"/>
</dbReference>
<dbReference type="GO" id="GO:0016788">
    <property type="term" value="F:hydrolase activity, acting on ester bonds"/>
    <property type="evidence" value="ECO:0007669"/>
    <property type="project" value="InterPro"/>
</dbReference>
<evidence type="ECO:0000313" key="2">
    <source>
        <dbReference type="Proteomes" id="UP000662931"/>
    </source>
</evidence>
<dbReference type="EMBL" id="CP064812">
    <property type="protein sequence ID" value="QPG73124.1"/>
    <property type="molecule type" value="Genomic_DNA"/>
</dbReference>
<accession>A0A875S118</accession>
<organism evidence="1 2">
    <name type="scientific">Eeniella nana</name>
    <name type="common">Yeast</name>
    <name type="synonym">Brettanomyces nanus</name>
    <dbReference type="NCBI Taxonomy" id="13502"/>
    <lineage>
        <taxon>Eukaryota</taxon>
        <taxon>Fungi</taxon>
        <taxon>Dikarya</taxon>
        <taxon>Ascomycota</taxon>
        <taxon>Saccharomycotina</taxon>
        <taxon>Pichiomycetes</taxon>
        <taxon>Pichiales</taxon>
        <taxon>Pichiaceae</taxon>
        <taxon>Brettanomyces</taxon>
    </lineage>
</organism>
<dbReference type="InterPro" id="IPR032466">
    <property type="entry name" value="Metal_Hydrolase"/>
</dbReference>
<dbReference type="KEGG" id="bnn:FOA43_000429"/>
<dbReference type="SUPFAM" id="SSF51556">
    <property type="entry name" value="Metallo-dependent hydrolases"/>
    <property type="match status" value="1"/>
</dbReference>
<dbReference type="InterPro" id="IPR001130">
    <property type="entry name" value="TatD-like"/>
</dbReference>
<name>A0A875S118_EENNA</name>
<protein>
    <submittedName>
        <fullName evidence="1">Uncharacterized protein</fullName>
    </submittedName>
</protein>
<keyword evidence="2" id="KW-1185">Reference proteome</keyword>